<dbReference type="RefSeq" id="WP_181601389.1">
    <property type="nucleotide sequence ID" value="NZ_CP059378.1"/>
</dbReference>
<keyword evidence="1" id="KW-0812">Transmembrane</keyword>
<accession>A0A7D6ZT84</accession>
<protein>
    <recommendedName>
        <fullName evidence="4">Phage holin family protein</fullName>
    </recommendedName>
</protein>
<evidence type="ECO:0000313" key="2">
    <source>
        <dbReference type="EMBL" id="QLY79173.1"/>
    </source>
</evidence>
<proteinExistence type="predicted"/>
<keyword evidence="1" id="KW-1133">Transmembrane helix</keyword>
<organism evidence="2 3">
    <name type="scientific">Clostridium intestinale</name>
    <dbReference type="NCBI Taxonomy" id="36845"/>
    <lineage>
        <taxon>Bacteria</taxon>
        <taxon>Bacillati</taxon>
        <taxon>Bacillota</taxon>
        <taxon>Clostridia</taxon>
        <taxon>Eubacteriales</taxon>
        <taxon>Clostridiaceae</taxon>
        <taxon>Clostridium</taxon>
    </lineage>
</organism>
<dbReference type="AlphaFoldDB" id="A0A7D6ZT84"/>
<name>A0A7D6ZT84_9CLOT</name>
<dbReference type="EMBL" id="CP059378">
    <property type="protein sequence ID" value="QLY79173.1"/>
    <property type="molecule type" value="Genomic_DNA"/>
</dbReference>
<dbReference type="KEGG" id="cint:HZF06_19150"/>
<evidence type="ECO:0000256" key="1">
    <source>
        <dbReference type="SAM" id="Phobius"/>
    </source>
</evidence>
<feature type="transmembrane region" description="Helical" evidence="1">
    <location>
        <begin position="6"/>
        <end position="27"/>
    </location>
</feature>
<gene>
    <name evidence="2" type="ORF">HZF06_19150</name>
</gene>
<reference evidence="2 3" key="1">
    <citation type="submission" date="2020-07" db="EMBL/GenBank/DDBJ databases">
        <title>Electron transfer.</title>
        <authorList>
            <person name="Huang L."/>
            <person name="Liu X."/>
            <person name="Zhou S."/>
        </authorList>
    </citation>
    <scope>NUCLEOTIDE SEQUENCE [LARGE SCALE GENOMIC DNA]</scope>
    <source>
        <strain evidence="2 3">Lx1</strain>
    </source>
</reference>
<sequence length="110" mass="12719">MENLLILIWEWRYVVLYVLGVIAFAVFQGKQWVKSQAYAFMLLAKSKAKDGVLNSGQAQEDWVVEALYILLKKLKIPFITEENVRTIVKKLYAVAKYYLDDGKINKSISE</sequence>
<evidence type="ECO:0008006" key="4">
    <source>
        <dbReference type="Google" id="ProtNLM"/>
    </source>
</evidence>
<evidence type="ECO:0000313" key="3">
    <source>
        <dbReference type="Proteomes" id="UP000512286"/>
    </source>
</evidence>
<keyword evidence="1" id="KW-0472">Membrane</keyword>
<dbReference type="Proteomes" id="UP000512286">
    <property type="component" value="Chromosome"/>
</dbReference>